<comment type="caution">
    <text evidence="2">The sequence shown here is derived from an EMBL/GenBank/DDBJ whole genome shotgun (WGS) entry which is preliminary data.</text>
</comment>
<protein>
    <submittedName>
        <fullName evidence="2">Methyltransferase domain-containing protein</fullName>
    </submittedName>
</protein>
<gene>
    <name evidence="2" type="ORF">GB882_03380</name>
</gene>
<dbReference type="GO" id="GO:0032259">
    <property type="term" value="P:methylation"/>
    <property type="evidence" value="ECO:0007669"/>
    <property type="project" value="UniProtKB-KW"/>
</dbReference>
<dbReference type="CDD" id="cd02440">
    <property type="entry name" value="AdoMet_MTases"/>
    <property type="match status" value="1"/>
</dbReference>
<sequence length="173" mass="18001">MSRPRVPERILRAVEALDLAGDERVLELACGRGVAAELLLARHPRLTYLAVDRSAAAVAAAAARNAAAIAQGRLRTLCCPLEELGPDIAPEGPFDVVFAINVNLFWTTTTTAVAQSLADLMSPGARVWLFVEAPGGVGRAVGPALRSLDIPALTADASEAGGLTVVRATKRPG</sequence>
<keyword evidence="3" id="KW-1185">Reference proteome</keyword>
<dbReference type="AlphaFoldDB" id="A0A7J9USV4"/>
<dbReference type="RefSeq" id="WP_152230296.1">
    <property type="nucleotide sequence ID" value="NZ_BAAAOT010000004.1"/>
</dbReference>
<name>A0A7J9USV4_9MICO</name>
<dbReference type="SUPFAM" id="SSF53335">
    <property type="entry name" value="S-adenosyl-L-methionine-dependent methyltransferases"/>
    <property type="match status" value="1"/>
</dbReference>
<dbReference type="Proteomes" id="UP000429644">
    <property type="component" value="Unassembled WGS sequence"/>
</dbReference>
<keyword evidence="2" id="KW-0808">Transferase</keyword>
<proteinExistence type="predicted"/>
<dbReference type="EMBL" id="WHPD01000739">
    <property type="protein sequence ID" value="MPV87695.1"/>
    <property type="molecule type" value="Genomic_DNA"/>
</dbReference>
<evidence type="ECO:0000313" key="2">
    <source>
        <dbReference type="EMBL" id="MPV87695.1"/>
    </source>
</evidence>
<evidence type="ECO:0000313" key="3">
    <source>
        <dbReference type="Proteomes" id="UP000429644"/>
    </source>
</evidence>
<dbReference type="Pfam" id="PF08242">
    <property type="entry name" value="Methyltransf_12"/>
    <property type="match status" value="1"/>
</dbReference>
<dbReference type="Gene3D" id="3.40.50.150">
    <property type="entry name" value="Vaccinia Virus protein VP39"/>
    <property type="match status" value="1"/>
</dbReference>
<accession>A0A7J9USV4</accession>
<dbReference type="InterPro" id="IPR029063">
    <property type="entry name" value="SAM-dependent_MTases_sf"/>
</dbReference>
<dbReference type="GO" id="GO:0008168">
    <property type="term" value="F:methyltransferase activity"/>
    <property type="evidence" value="ECO:0007669"/>
    <property type="project" value="UniProtKB-KW"/>
</dbReference>
<reference evidence="2 3" key="1">
    <citation type="submission" date="2019-10" db="EMBL/GenBank/DDBJ databases">
        <title>Georgenia wutianyii sp. nov. and Georgenia yuyongxinii sp. nov. isolated from plateau pika (Ochotona curzoniae) in the Qinghai-Tibet plateau of China.</title>
        <authorList>
            <person name="Tian Z."/>
        </authorList>
    </citation>
    <scope>NUCLEOTIDE SEQUENCE [LARGE SCALE GENOMIC DNA]</scope>
    <source>
        <strain evidence="2 3">JCM 15130</strain>
    </source>
</reference>
<feature type="domain" description="Methyltransferase type 12" evidence="1">
    <location>
        <begin position="26"/>
        <end position="126"/>
    </location>
</feature>
<organism evidence="2 3">
    <name type="scientific">Georgenia ruanii</name>
    <dbReference type="NCBI Taxonomy" id="348442"/>
    <lineage>
        <taxon>Bacteria</taxon>
        <taxon>Bacillati</taxon>
        <taxon>Actinomycetota</taxon>
        <taxon>Actinomycetes</taxon>
        <taxon>Micrococcales</taxon>
        <taxon>Bogoriellaceae</taxon>
        <taxon>Georgenia</taxon>
    </lineage>
</organism>
<dbReference type="InterPro" id="IPR013217">
    <property type="entry name" value="Methyltransf_12"/>
</dbReference>
<dbReference type="OrthoDB" id="4571118at2"/>
<keyword evidence="2" id="KW-0489">Methyltransferase</keyword>
<evidence type="ECO:0000259" key="1">
    <source>
        <dbReference type="Pfam" id="PF08242"/>
    </source>
</evidence>